<protein>
    <submittedName>
        <fullName evidence="1">Uncharacterized protein</fullName>
    </submittedName>
</protein>
<evidence type="ECO:0000313" key="1">
    <source>
        <dbReference type="EMBL" id="KKM08194.1"/>
    </source>
</evidence>
<gene>
    <name evidence="1" type="ORF">LCGC14_1726290</name>
</gene>
<proteinExistence type="predicted"/>
<comment type="caution">
    <text evidence="1">The sequence shown here is derived from an EMBL/GenBank/DDBJ whole genome shotgun (WGS) entry which is preliminary data.</text>
</comment>
<dbReference type="EMBL" id="LAZR01015604">
    <property type="protein sequence ID" value="KKM08194.1"/>
    <property type="molecule type" value="Genomic_DNA"/>
</dbReference>
<organism evidence="1">
    <name type="scientific">marine sediment metagenome</name>
    <dbReference type="NCBI Taxonomy" id="412755"/>
    <lineage>
        <taxon>unclassified sequences</taxon>
        <taxon>metagenomes</taxon>
        <taxon>ecological metagenomes</taxon>
    </lineage>
</organism>
<accession>A0A0F9HAN9</accession>
<feature type="non-terminal residue" evidence="1">
    <location>
        <position position="52"/>
    </location>
</feature>
<reference evidence="1" key="1">
    <citation type="journal article" date="2015" name="Nature">
        <title>Complex archaea that bridge the gap between prokaryotes and eukaryotes.</title>
        <authorList>
            <person name="Spang A."/>
            <person name="Saw J.H."/>
            <person name="Jorgensen S.L."/>
            <person name="Zaremba-Niedzwiedzka K."/>
            <person name="Martijn J."/>
            <person name="Lind A.E."/>
            <person name="van Eijk R."/>
            <person name="Schleper C."/>
            <person name="Guy L."/>
            <person name="Ettema T.J."/>
        </authorList>
    </citation>
    <scope>NUCLEOTIDE SEQUENCE</scope>
</reference>
<dbReference type="AlphaFoldDB" id="A0A0F9HAN9"/>
<sequence>MGLLKLMQLEVSEQEKLILKVVEEYLNKNRYFDMTEILPFIMSRLRMTSSNL</sequence>
<name>A0A0F9HAN9_9ZZZZ</name>